<keyword evidence="2 5" id="KW-0717">Septation</keyword>
<accession>A0A2N6UL99</accession>
<feature type="compositionally biased region" description="Polar residues" evidence="6">
    <location>
        <begin position="85"/>
        <end position="98"/>
    </location>
</feature>
<comment type="similarity">
    <text evidence="5">Belongs to the SepF family.</text>
</comment>
<dbReference type="EMBL" id="PNHP01000001">
    <property type="protein sequence ID" value="PMC82559.1"/>
    <property type="molecule type" value="Genomic_DNA"/>
</dbReference>
<evidence type="ECO:0000256" key="4">
    <source>
        <dbReference type="ARBA" id="ARBA00044936"/>
    </source>
</evidence>
<keyword evidence="5" id="KW-0963">Cytoplasm</keyword>
<evidence type="ECO:0000256" key="3">
    <source>
        <dbReference type="ARBA" id="ARBA00023306"/>
    </source>
</evidence>
<comment type="subcellular location">
    <subcellularLocation>
        <location evidence="5">Cytoplasm</location>
    </subcellularLocation>
    <text evidence="5">Localizes to the division site, in a FtsZ-dependent manner.</text>
</comment>
<dbReference type="Proteomes" id="UP000235658">
    <property type="component" value="Unassembled WGS sequence"/>
</dbReference>
<proteinExistence type="inferred from homology"/>
<evidence type="ECO:0000256" key="5">
    <source>
        <dbReference type="HAMAP-Rule" id="MF_01197"/>
    </source>
</evidence>
<evidence type="ECO:0000256" key="1">
    <source>
        <dbReference type="ARBA" id="ARBA00022618"/>
    </source>
</evidence>
<comment type="caution">
    <text evidence="7">The sequence shown here is derived from an EMBL/GenBank/DDBJ whole genome shotgun (WGS) entry which is preliminary data.</text>
</comment>
<dbReference type="InterPro" id="IPR038594">
    <property type="entry name" value="SepF-like_sf"/>
</dbReference>
<dbReference type="GeneID" id="84577984"/>
<dbReference type="GO" id="GO:0000917">
    <property type="term" value="P:division septum assembly"/>
    <property type="evidence" value="ECO:0007669"/>
    <property type="project" value="UniProtKB-KW"/>
</dbReference>
<dbReference type="InterPro" id="IPR007561">
    <property type="entry name" value="Cell_div_SepF/SepF-rel"/>
</dbReference>
<dbReference type="HAMAP" id="MF_01197">
    <property type="entry name" value="SepF"/>
    <property type="match status" value="1"/>
</dbReference>
<protein>
    <recommendedName>
        <fullName evidence="5">Cell division protein SepF</fullName>
    </recommendedName>
</protein>
<dbReference type="PANTHER" id="PTHR35798">
    <property type="entry name" value="CELL DIVISION PROTEIN SEPF"/>
    <property type="match status" value="1"/>
</dbReference>
<keyword evidence="1 5" id="KW-0132">Cell division</keyword>
<organism evidence="7 8">
    <name type="scientific">Anaerococcus hydrogenalis</name>
    <dbReference type="NCBI Taxonomy" id="33029"/>
    <lineage>
        <taxon>Bacteria</taxon>
        <taxon>Bacillati</taxon>
        <taxon>Bacillota</taxon>
        <taxon>Tissierellia</taxon>
        <taxon>Tissierellales</taxon>
        <taxon>Peptoniphilaceae</taxon>
        <taxon>Anaerococcus</taxon>
    </lineage>
</organism>
<dbReference type="PANTHER" id="PTHR35798:SF1">
    <property type="entry name" value="CELL DIVISION PROTEIN SEPF"/>
    <property type="match status" value="1"/>
</dbReference>
<dbReference type="AlphaFoldDB" id="A0A2N6UL99"/>
<dbReference type="Pfam" id="PF04472">
    <property type="entry name" value="SepF"/>
    <property type="match status" value="1"/>
</dbReference>
<evidence type="ECO:0000313" key="8">
    <source>
        <dbReference type="Proteomes" id="UP000235658"/>
    </source>
</evidence>
<dbReference type="InterPro" id="IPR023052">
    <property type="entry name" value="Cell_div_SepF"/>
</dbReference>
<gene>
    <name evidence="5" type="primary">sepF</name>
    <name evidence="7" type="ORF">CJ192_02170</name>
</gene>
<name>A0A2N6UL99_9FIRM</name>
<comment type="function">
    <text evidence="4 5">Cell division protein that is part of the divisome complex and is recruited early to the Z-ring. Probably stimulates Z-ring formation, perhaps through the cross-linking of FtsZ protofilaments. Its function overlaps with FtsA.</text>
</comment>
<evidence type="ECO:0000256" key="6">
    <source>
        <dbReference type="SAM" id="MobiDB-lite"/>
    </source>
</evidence>
<feature type="compositionally biased region" description="Low complexity" evidence="6">
    <location>
        <begin position="60"/>
        <end position="73"/>
    </location>
</feature>
<sequence>MLDKFKEFIGINDDYEDYDEEIEEDEKEIKRSSENAESTYTPSSTYDFSNNTIGSDDKTSSFSNFSNDYSSNNKNRKTRGGDNIVSMNSTSRSFGHNSSNSFRIAIQEPLSYDEDGPKIVDDILDKKVVVLNLEMLEVDKKRQILDFVSGAVYALEGTVEKVSKGIFVICPKGVDIDNYVEDQISNGNYNQL</sequence>
<feature type="compositionally biased region" description="Acidic residues" evidence="6">
    <location>
        <begin position="13"/>
        <end position="26"/>
    </location>
</feature>
<dbReference type="RefSeq" id="WP_102197594.1">
    <property type="nucleotide sequence ID" value="NZ_CAUPDS010000001.1"/>
</dbReference>
<evidence type="ECO:0000313" key="7">
    <source>
        <dbReference type="EMBL" id="PMC82559.1"/>
    </source>
</evidence>
<dbReference type="Gene3D" id="3.30.110.150">
    <property type="entry name" value="SepF-like protein"/>
    <property type="match status" value="1"/>
</dbReference>
<feature type="compositionally biased region" description="Polar residues" evidence="6">
    <location>
        <begin position="35"/>
        <end position="54"/>
    </location>
</feature>
<feature type="region of interest" description="Disordered" evidence="6">
    <location>
        <begin position="1"/>
        <end position="98"/>
    </location>
</feature>
<reference evidence="7 8" key="1">
    <citation type="submission" date="2017-09" db="EMBL/GenBank/DDBJ databases">
        <title>Bacterial strain isolated from the female urinary microbiota.</title>
        <authorList>
            <person name="Thomas-White K."/>
            <person name="Kumar N."/>
            <person name="Forster S."/>
            <person name="Putonti C."/>
            <person name="Lawley T."/>
            <person name="Wolfe A.J."/>
        </authorList>
    </citation>
    <scope>NUCLEOTIDE SEQUENCE [LARGE SCALE GENOMIC DNA]</scope>
    <source>
        <strain evidence="7 8">UMB0204</strain>
    </source>
</reference>
<comment type="subunit">
    <text evidence="5">Homodimer. Interacts with FtsZ.</text>
</comment>
<dbReference type="GO" id="GO:0005737">
    <property type="term" value="C:cytoplasm"/>
    <property type="evidence" value="ECO:0007669"/>
    <property type="project" value="UniProtKB-SubCell"/>
</dbReference>
<keyword evidence="3 5" id="KW-0131">Cell cycle</keyword>
<evidence type="ECO:0000256" key="2">
    <source>
        <dbReference type="ARBA" id="ARBA00023210"/>
    </source>
</evidence>
<dbReference type="GO" id="GO:0043093">
    <property type="term" value="P:FtsZ-dependent cytokinesis"/>
    <property type="evidence" value="ECO:0007669"/>
    <property type="project" value="UniProtKB-UniRule"/>
</dbReference>